<evidence type="ECO:0000313" key="2">
    <source>
        <dbReference type="Proteomes" id="UP000078546"/>
    </source>
</evidence>
<dbReference type="AlphaFoldDB" id="A0A1A8X644"/>
<organism evidence="1 2">
    <name type="scientific">Plasmodium ovale curtisi</name>
    <dbReference type="NCBI Taxonomy" id="864141"/>
    <lineage>
        <taxon>Eukaryota</taxon>
        <taxon>Sar</taxon>
        <taxon>Alveolata</taxon>
        <taxon>Apicomplexa</taxon>
        <taxon>Aconoidasida</taxon>
        <taxon>Haemosporida</taxon>
        <taxon>Plasmodiidae</taxon>
        <taxon>Plasmodium</taxon>
        <taxon>Plasmodium (Plasmodium)</taxon>
    </lineage>
</organism>
<evidence type="ECO:0000313" key="1">
    <source>
        <dbReference type="EMBL" id="SBT00710.1"/>
    </source>
</evidence>
<gene>
    <name evidence="1" type="ORF">POVCU1_061880</name>
</gene>
<reference evidence="2" key="1">
    <citation type="submission" date="2016-05" db="EMBL/GenBank/DDBJ databases">
        <authorList>
            <person name="Naeem Raeece"/>
        </authorList>
    </citation>
    <scope>NUCLEOTIDE SEQUENCE [LARGE SCALE GENOMIC DNA]</scope>
</reference>
<accession>A0A1A8X644</accession>
<name>A0A1A8X644_PLAOA</name>
<proteinExistence type="predicted"/>
<dbReference type="Proteomes" id="UP000078546">
    <property type="component" value="Unassembled WGS sequence"/>
</dbReference>
<protein>
    <submittedName>
        <fullName evidence="1">Uncharacterized protein</fullName>
    </submittedName>
</protein>
<dbReference type="EMBL" id="FLQV01002074">
    <property type="protein sequence ID" value="SBT00710.1"/>
    <property type="molecule type" value="Genomic_DNA"/>
</dbReference>
<sequence length="108" mass="12509">MESSVKLFDSIKLYFVKYSGLENICFKLAVNLHKWKGEYKLDTVDIEKRYMSENVSLIKKLCGYSTENIPIVHLGEEEICVNFVAKYYTSLDETLDIANPSTWDLISK</sequence>